<dbReference type="Gene3D" id="3.40.50.300">
    <property type="entry name" value="P-loop containing nucleotide triphosphate hydrolases"/>
    <property type="match status" value="2"/>
</dbReference>
<dbReference type="EMBL" id="FOPW01000011">
    <property type="protein sequence ID" value="SFH68304.1"/>
    <property type="molecule type" value="Genomic_DNA"/>
</dbReference>
<dbReference type="EMBL" id="SOFE01000012">
    <property type="protein sequence ID" value="TFB85713.1"/>
    <property type="molecule type" value="Genomic_DNA"/>
</dbReference>
<dbReference type="SUPFAM" id="SSF52540">
    <property type="entry name" value="P-loop containing nucleoside triphosphate hydrolases"/>
    <property type="match status" value="2"/>
</dbReference>
<dbReference type="InterPro" id="IPR003439">
    <property type="entry name" value="ABC_transporter-like_ATP-bd"/>
</dbReference>
<accession>A0A1I3C185</accession>
<keyword evidence="8" id="KW-1185">Reference proteome</keyword>
<dbReference type="CDD" id="cd03215">
    <property type="entry name" value="ABC_Carb_Monos_II"/>
    <property type="match status" value="1"/>
</dbReference>
<dbReference type="GO" id="GO:0016887">
    <property type="term" value="F:ATP hydrolysis activity"/>
    <property type="evidence" value="ECO:0007669"/>
    <property type="project" value="InterPro"/>
</dbReference>
<proteinExistence type="predicted"/>
<dbReference type="Proteomes" id="UP000297963">
    <property type="component" value="Unassembled WGS sequence"/>
</dbReference>
<keyword evidence="2" id="KW-0677">Repeat</keyword>
<comment type="caution">
    <text evidence="7">The sequence shown here is derived from an EMBL/GenBank/DDBJ whole genome shotgun (WGS) entry which is preliminary data.</text>
</comment>
<reference evidence="6 8" key="1">
    <citation type="submission" date="2016-10" db="EMBL/GenBank/DDBJ databases">
        <authorList>
            <person name="Varghese N."/>
            <person name="Submissions S."/>
        </authorList>
    </citation>
    <scope>NUCLEOTIDE SEQUENCE [LARGE SCALE GENOMIC DNA]</scope>
    <source>
        <strain evidence="6 8">GMCC 1.11211</strain>
    </source>
</reference>
<keyword evidence="4 7" id="KW-0067">ATP-binding</keyword>
<dbReference type="PANTHER" id="PTHR43790:SF9">
    <property type="entry name" value="GALACTOFURANOSE TRANSPORTER ATP-BINDING PROTEIN YTFR"/>
    <property type="match status" value="1"/>
</dbReference>
<dbReference type="PROSITE" id="PS50893">
    <property type="entry name" value="ABC_TRANSPORTER_2"/>
    <property type="match status" value="2"/>
</dbReference>
<keyword evidence="3" id="KW-0547">Nucleotide-binding</keyword>
<dbReference type="STRING" id="995038.SAMN05216274_11190"/>
<dbReference type="RefSeq" id="WP_092450913.1">
    <property type="nucleotide sequence ID" value="NZ_BKAC01000009.1"/>
</dbReference>
<evidence type="ECO:0000256" key="4">
    <source>
        <dbReference type="ARBA" id="ARBA00022840"/>
    </source>
</evidence>
<dbReference type="PROSITE" id="PS00211">
    <property type="entry name" value="ABC_TRANSPORTER_1"/>
    <property type="match status" value="1"/>
</dbReference>
<feature type="domain" description="ABC transporter" evidence="5">
    <location>
        <begin position="276"/>
        <end position="520"/>
    </location>
</feature>
<evidence type="ECO:0000313" key="6">
    <source>
        <dbReference type="EMBL" id="SFH68304.1"/>
    </source>
</evidence>
<dbReference type="CDD" id="cd03216">
    <property type="entry name" value="ABC_Carb_Monos_I"/>
    <property type="match status" value="1"/>
</dbReference>
<protein>
    <submittedName>
        <fullName evidence="6">Ribose transport system ATP-binding protein</fullName>
    </submittedName>
    <submittedName>
        <fullName evidence="7">Sugar ABC transporter ATP-binding protein</fullName>
    </submittedName>
</protein>
<organism evidence="7 9">
    <name type="scientific">Cryobacterium levicorallinum</name>
    <dbReference type="NCBI Taxonomy" id="995038"/>
    <lineage>
        <taxon>Bacteria</taxon>
        <taxon>Bacillati</taxon>
        <taxon>Actinomycetota</taxon>
        <taxon>Actinomycetes</taxon>
        <taxon>Micrococcales</taxon>
        <taxon>Microbacteriaceae</taxon>
        <taxon>Cryobacterium</taxon>
    </lineage>
</organism>
<dbReference type="GO" id="GO:0005524">
    <property type="term" value="F:ATP binding"/>
    <property type="evidence" value="ECO:0007669"/>
    <property type="project" value="UniProtKB-KW"/>
</dbReference>
<evidence type="ECO:0000256" key="2">
    <source>
        <dbReference type="ARBA" id="ARBA00022737"/>
    </source>
</evidence>
<dbReference type="InterPro" id="IPR017871">
    <property type="entry name" value="ABC_transporter-like_CS"/>
</dbReference>
<dbReference type="AlphaFoldDB" id="A0A1I3C185"/>
<evidence type="ECO:0000313" key="7">
    <source>
        <dbReference type="EMBL" id="TFB85713.1"/>
    </source>
</evidence>
<gene>
    <name evidence="7" type="ORF">E3O11_07025</name>
    <name evidence="6" type="ORF">SAMN05216274_11190</name>
</gene>
<feature type="domain" description="ABC transporter" evidence="5">
    <location>
        <begin position="21"/>
        <end position="257"/>
    </location>
</feature>
<evidence type="ECO:0000259" key="5">
    <source>
        <dbReference type="PROSITE" id="PS50893"/>
    </source>
</evidence>
<dbReference type="InterPro" id="IPR027417">
    <property type="entry name" value="P-loop_NTPase"/>
</dbReference>
<dbReference type="InterPro" id="IPR003593">
    <property type="entry name" value="AAA+_ATPase"/>
</dbReference>
<dbReference type="SMART" id="SM00382">
    <property type="entry name" value="AAA"/>
    <property type="match status" value="2"/>
</dbReference>
<dbReference type="Proteomes" id="UP000199681">
    <property type="component" value="Unassembled WGS sequence"/>
</dbReference>
<evidence type="ECO:0000256" key="3">
    <source>
        <dbReference type="ARBA" id="ARBA00022741"/>
    </source>
</evidence>
<sequence>MFPSNVTAATQVGLAAEAPIVEARRLGKRYPGVIALDDVSLSLRAGEIHALLGENGAGKSTLIGLLSGLSNPDSGELLVDNKTRNFTSPRQAQDLGISTIYQEQTLAPHLTVIENVYFGRELKRGPFLDERAMRRRVESLCEEFGLSKTDLDLPTGSLGALKQHVVQILKALAFDARVVILDEPTSGLEDSERQMLFDHMRRMRERGVALLWVTHRLDELFGLADVITVLRDSRWVAHVAPTDQTPDSLVRLMVGRSRNLAESSTVHDGREGLSDTEQAEVLKLTEVTRLPLLRDISLTVRQGEILGIAGIAGAGRTELARVILGADRTDSGEVFVRGRRVLIRNPRQATKLGISLVPEERKTQAILGSMSIAQNISISSLDDVSTGTIVLNNRKEKNAANRFVTELRIRCSGVTQKIGTLSGGNQQKVIIARALFNKPSLLIFDEPTQGIDVAAKTEIYRLIYDFVDKGGAAIVISSELPELVNLSDRIVVMREGRLVGELTGQRRNTTGGTDNELAEKIMAMVAGVTEQSRVAEETP</sequence>
<reference evidence="7 9" key="2">
    <citation type="submission" date="2019-03" db="EMBL/GenBank/DDBJ databases">
        <title>Genomics of glacier-inhabiting Cryobacterium strains.</title>
        <authorList>
            <person name="Liu Q."/>
            <person name="Xin Y.-H."/>
        </authorList>
    </citation>
    <scope>NUCLEOTIDE SEQUENCE [LARGE SCALE GENOMIC DNA]</scope>
    <source>
        <strain evidence="7 9">Hh34</strain>
    </source>
</reference>
<dbReference type="Pfam" id="PF00005">
    <property type="entry name" value="ABC_tran"/>
    <property type="match status" value="2"/>
</dbReference>
<evidence type="ECO:0000313" key="8">
    <source>
        <dbReference type="Proteomes" id="UP000199681"/>
    </source>
</evidence>
<dbReference type="InterPro" id="IPR050107">
    <property type="entry name" value="ABC_carbohydrate_import_ATPase"/>
</dbReference>
<name>A0A1I3C185_9MICO</name>
<evidence type="ECO:0000256" key="1">
    <source>
        <dbReference type="ARBA" id="ARBA00022448"/>
    </source>
</evidence>
<keyword evidence="1" id="KW-0813">Transport</keyword>
<dbReference type="PANTHER" id="PTHR43790">
    <property type="entry name" value="CARBOHYDRATE TRANSPORT ATP-BINDING PROTEIN MG119-RELATED"/>
    <property type="match status" value="1"/>
</dbReference>
<evidence type="ECO:0000313" key="9">
    <source>
        <dbReference type="Proteomes" id="UP000297963"/>
    </source>
</evidence>